<dbReference type="Proteomes" id="UP000005753">
    <property type="component" value="Chromosome"/>
</dbReference>
<comment type="subcellular location">
    <subcellularLocation>
        <location evidence="1">Membrane</location>
        <topology evidence="1">Multi-pass membrane protein</topology>
    </subcellularLocation>
</comment>
<comment type="similarity">
    <text evidence="2">Belongs to the nucleobase:cation symporter-2 (NCS2) (TC 2.A.40) family.</text>
</comment>
<accession>I5AVD8</accession>
<dbReference type="GO" id="GO:0042907">
    <property type="term" value="F:xanthine transmembrane transporter activity"/>
    <property type="evidence" value="ECO:0007669"/>
    <property type="project" value="TreeGrafter"/>
</dbReference>
<dbReference type="GO" id="GO:0005886">
    <property type="term" value="C:plasma membrane"/>
    <property type="evidence" value="ECO:0007669"/>
    <property type="project" value="TreeGrafter"/>
</dbReference>
<keyword evidence="6 7" id="KW-0472">Membrane</keyword>
<evidence type="ECO:0000256" key="4">
    <source>
        <dbReference type="ARBA" id="ARBA00022692"/>
    </source>
</evidence>
<gene>
    <name evidence="8" type="ORF">EubceDRAFT1_1988</name>
</gene>
<dbReference type="eggNOG" id="COG2233">
    <property type="taxonomic scope" value="Bacteria"/>
</dbReference>
<feature type="transmembrane region" description="Helical" evidence="7">
    <location>
        <begin position="17"/>
        <end position="38"/>
    </location>
</feature>
<feature type="transmembrane region" description="Helical" evidence="7">
    <location>
        <begin position="401"/>
        <end position="419"/>
    </location>
</feature>
<evidence type="ECO:0000313" key="8">
    <source>
        <dbReference type="EMBL" id="EIM57761.1"/>
    </source>
</evidence>
<protein>
    <submittedName>
        <fullName evidence="8">Xanthine/uracil permease</fullName>
    </submittedName>
</protein>
<dbReference type="Pfam" id="PF00860">
    <property type="entry name" value="Xan_ur_permease"/>
    <property type="match status" value="1"/>
</dbReference>
<name>I5AVD8_EUBC6</name>
<proteinExistence type="inferred from homology"/>
<dbReference type="STRING" id="633697.EubceDRAFT1_1988"/>
<dbReference type="PANTHER" id="PTHR42810:SF2">
    <property type="entry name" value="PURINE PERMEASE C1399.01C-RELATED"/>
    <property type="match status" value="1"/>
</dbReference>
<feature type="transmembrane region" description="Helical" evidence="7">
    <location>
        <begin position="193"/>
        <end position="215"/>
    </location>
</feature>
<organism evidence="8 9">
    <name type="scientific">Eubacterium cellulosolvens (strain ATCC 43171 / JCM 9499 / 6)</name>
    <name type="common">Cillobacterium cellulosolvens</name>
    <dbReference type="NCBI Taxonomy" id="633697"/>
    <lineage>
        <taxon>Bacteria</taxon>
        <taxon>Bacillati</taxon>
        <taxon>Bacillota</taxon>
        <taxon>Clostridia</taxon>
        <taxon>Eubacteriales</taxon>
        <taxon>Eubacteriaceae</taxon>
        <taxon>Eubacterium</taxon>
    </lineage>
</organism>
<evidence type="ECO:0000256" key="1">
    <source>
        <dbReference type="ARBA" id="ARBA00004141"/>
    </source>
</evidence>
<dbReference type="AlphaFoldDB" id="I5AVD8"/>
<feature type="transmembrane region" description="Helical" evidence="7">
    <location>
        <begin position="367"/>
        <end position="389"/>
    </location>
</feature>
<dbReference type="OrthoDB" id="9779092at2"/>
<dbReference type="EMBL" id="CM001487">
    <property type="protein sequence ID" value="EIM57761.1"/>
    <property type="molecule type" value="Genomic_DNA"/>
</dbReference>
<evidence type="ECO:0000256" key="3">
    <source>
        <dbReference type="ARBA" id="ARBA00022448"/>
    </source>
</evidence>
<reference evidence="8 9" key="1">
    <citation type="submission" date="2010-08" db="EMBL/GenBank/DDBJ databases">
        <authorList>
            <consortium name="US DOE Joint Genome Institute (JGI-PGF)"/>
            <person name="Lucas S."/>
            <person name="Copeland A."/>
            <person name="Lapidus A."/>
            <person name="Cheng J.-F."/>
            <person name="Bruce D."/>
            <person name="Goodwin L."/>
            <person name="Pitluck S."/>
            <person name="Land M.L."/>
            <person name="Hauser L."/>
            <person name="Chang Y.-J."/>
            <person name="Anderson I.J."/>
            <person name="Johnson E."/>
            <person name="Mulhopadhyay B."/>
            <person name="Kyrpides N."/>
            <person name="Woyke T.J."/>
        </authorList>
    </citation>
    <scope>NUCLEOTIDE SEQUENCE [LARGE SCALE GENOMIC DNA]</scope>
    <source>
        <strain evidence="8 9">6</strain>
    </source>
</reference>
<dbReference type="InterPro" id="IPR006043">
    <property type="entry name" value="NCS2"/>
</dbReference>
<feature type="transmembrane region" description="Helical" evidence="7">
    <location>
        <begin position="163"/>
        <end position="181"/>
    </location>
</feature>
<evidence type="ECO:0000256" key="5">
    <source>
        <dbReference type="ARBA" id="ARBA00022989"/>
    </source>
</evidence>
<evidence type="ECO:0000256" key="2">
    <source>
        <dbReference type="ARBA" id="ARBA00008821"/>
    </source>
</evidence>
<evidence type="ECO:0000256" key="6">
    <source>
        <dbReference type="ARBA" id="ARBA00023136"/>
    </source>
</evidence>
<reference evidence="8 9" key="2">
    <citation type="submission" date="2012-02" db="EMBL/GenBank/DDBJ databases">
        <title>Improved High-Quality Draft sequence of Eubacterium cellulosolvens 6.</title>
        <authorList>
            <consortium name="US DOE Joint Genome Institute"/>
            <person name="Lucas S."/>
            <person name="Han J."/>
            <person name="Lapidus A."/>
            <person name="Cheng J.-F."/>
            <person name="Goodwin L."/>
            <person name="Pitluck S."/>
            <person name="Peters L."/>
            <person name="Mikhailova N."/>
            <person name="Gu W."/>
            <person name="Detter J.C."/>
            <person name="Han C."/>
            <person name="Tapia R."/>
            <person name="Land M."/>
            <person name="Hauser L."/>
            <person name="Kyrpides N."/>
            <person name="Ivanova N."/>
            <person name="Pagani I."/>
            <person name="Johnson E."/>
            <person name="Mukhopadhyay B."/>
            <person name="Anderson I."/>
            <person name="Woyke T."/>
        </authorList>
    </citation>
    <scope>NUCLEOTIDE SEQUENCE [LARGE SCALE GENOMIC DNA]</scope>
    <source>
        <strain evidence="8 9">6</strain>
    </source>
</reference>
<feature type="transmembrane region" description="Helical" evidence="7">
    <location>
        <begin position="100"/>
        <end position="120"/>
    </location>
</feature>
<feature type="transmembrane region" description="Helical" evidence="7">
    <location>
        <begin position="132"/>
        <end position="151"/>
    </location>
</feature>
<keyword evidence="4 7" id="KW-0812">Transmembrane</keyword>
<keyword evidence="5 7" id="KW-1133">Transmembrane helix</keyword>
<keyword evidence="3" id="KW-0813">Transport</keyword>
<feature type="transmembrane region" description="Helical" evidence="7">
    <location>
        <begin position="76"/>
        <end position="94"/>
    </location>
</feature>
<feature type="transmembrane region" description="Helical" evidence="7">
    <location>
        <begin position="425"/>
        <end position="443"/>
    </location>
</feature>
<feature type="transmembrane region" description="Helical" evidence="7">
    <location>
        <begin position="342"/>
        <end position="361"/>
    </location>
</feature>
<feature type="transmembrane region" description="Helical" evidence="7">
    <location>
        <begin position="50"/>
        <end position="69"/>
    </location>
</feature>
<dbReference type="HOGENOM" id="CLU_017959_1_2_9"/>
<feature type="transmembrane region" description="Helical" evidence="7">
    <location>
        <begin position="256"/>
        <end position="278"/>
    </location>
</feature>
<keyword evidence="9" id="KW-1185">Reference proteome</keyword>
<dbReference type="PANTHER" id="PTHR42810">
    <property type="entry name" value="PURINE PERMEASE C1399.01C-RELATED"/>
    <property type="match status" value="1"/>
</dbReference>
<evidence type="ECO:0000313" key="9">
    <source>
        <dbReference type="Proteomes" id="UP000005753"/>
    </source>
</evidence>
<sequence length="469" mass="49601">MKLVYDVDERPPFGKNLIYAFQQLLAIIAATLLVPTLVNLGTQGNTEVTMSQPAALFGAGIGTLLYVLLTKKKSPIFLGSSFAFITPLIGAASFGYFGIFLGALFAGGVYVIIALIIMLVGTKWVDRIMPPVIIGPTVALIGLSLCGSAVSNLNNTSAGDYNLLAIVCGLTAFFVTILASVKGDKNIRMIPFIIGIIAGYALGCVFTIIGTLTGIDYMKIVDFQPLVENFSTITLKSFVSVPDFTFMGMIKNGPSALQGAVGVVNVLLLFAPVALVVFAEHIADHENLGSVIRRDLIRDPGLHRTLLGDGLGSILGAFFGGCPNTSYGEAIGCVAISGDASIFTIITTSVLCILCSFFTPFVAFVNTIPVCVIGGICIALYGFISVSGLRMIQTVDLNDNRNLFVVSSILVLGIGGLVLDFKVVQITSIATALLVGIIVNIILRKGKSPAEEAAEEDAKYKVDENEKLF</sequence>
<evidence type="ECO:0000256" key="7">
    <source>
        <dbReference type="SAM" id="Phobius"/>
    </source>
</evidence>